<dbReference type="SUPFAM" id="SSF53383">
    <property type="entry name" value="PLP-dependent transferases"/>
    <property type="match status" value="1"/>
</dbReference>
<dbReference type="EC" id="2.9.1.1" evidence="8"/>
<evidence type="ECO:0000256" key="8">
    <source>
        <dbReference type="HAMAP-Rule" id="MF_00423"/>
    </source>
</evidence>
<dbReference type="InterPro" id="IPR015424">
    <property type="entry name" value="PyrdxlP-dep_Trfase"/>
</dbReference>
<dbReference type="HAMAP" id="MF_00423">
    <property type="entry name" value="SelA"/>
    <property type="match status" value="1"/>
</dbReference>
<evidence type="ECO:0000313" key="9">
    <source>
        <dbReference type="EMBL" id="MEY7999019.1"/>
    </source>
</evidence>
<gene>
    <name evidence="8 9" type="primary">selA</name>
    <name evidence="9" type="ORF">AB8U03_02195</name>
</gene>
<keyword evidence="2 8" id="KW-0963">Cytoplasm</keyword>
<dbReference type="GO" id="GO:0004125">
    <property type="term" value="F:L-seryl-tRNA(Sec) selenium transferase activity"/>
    <property type="evidence" value="ECO:0007669"/>
    <property type="project" value="UniProtKB-EC"/>
</dbReference>
<name>A0ABV4BJP6_9CLOT</name>
<protein>
    <recommendedName>
        <fullName evidence="8">L-seryl-tRNA(Sec) selenium transferase</fullName>
        <ecNumber evidence="8">2.9.1.1</ecNumber>
    </recommendedName>
    <alternativeName>
        <fullName evidence="8">Selenocysteine synthase</fullName>
        <shortName evidence="8">Sec synthase</shortName>
    </alternativeName>
    <alternativeName>
        <fullName evidence="8">Selenocysteinyl-tRNA(Sec) synthase</fullName>
    </alternativeName>
</protein>
<reference evidence="9 10" key="1">
    <citation type="submission" date="2024-08" db="EMBL/GenBank/DDBJ databases">
        <title>Clostridium lapicellarii sp. nov., and Clostridium renhuaiense sp. nov., two species isolated from the mud in a fermentation cellar used for producing sauce-flavour Chinese liquors.</title>
        <authorList>
            <person name="Yang F."/>
            <person name="Wang H."/>
            <person name="Chen L.Q."/>
            <person name="Zhou N."/>
            <person name="Lu J.J."/>
            <person name="Pu X.X."/>
            <person name="Wan B."/>
            <person name="Wang L."/>
            <person name="Liu S.J."/>
        </authorList>
    </citation>
    <scope>NUCLEOTIDE SEQUENCE [LARGE SCALE GENOMIC DNA]</scope>
    <source>
        <strain evidence="9 10">MT-5</strain>
    </source>
</reference>
<keyword evidence="5 8" id="KW-0648">Protein biosynthesis</keyword>
<evidence type="ECO:0000313" key="10">
    <source>
        <dbReference type="Proteomes" id="UP001564657"/>
    </source>
</evidence>
<dbReference type="PANTHER" id="PTHR32328">
    <property type="entry name" value="L-SERYL-TRNA(SEC) SELENIUM TRANSFERASE"/>
    <property type="match status" value="1"/>
</dbReference>
<comment type="function">
    <text evidence="8">Converts seryl-tRNA(Sec) to selenocysteinyl-tRNA(Sec) required for selenoprotein biosynthesis.</text>
</comment>
<dbReference type="PANTHER" id="PTHR32328:SF0">
    <property type="entry name" value="L-SERYL-TRNA(SEC) SELENIUM TRANSFERASE"/>
    <property type="match status" value="1"/>
</dbReference>
<keyword evidence="10" id="KW-1185">Reference proteome</keyword>
<evidence type="ECO:0000256" key="5">
    <source>
        <dbReference type="ARBA" id="ARBA00022917"/>
    </source>
</evidence>
<comment type="subcellular location">
    <subcellularLocation>
        <location evidence="8">Cytoplasm</location>
    </subcellularLocation>
</comment>
<organism evidence="9 10">
    <name type="scientific">Clostridium moutaii</name>
    <dbReference type="NCBI Taxonomy" id="3240932"/>
    <lineage>
        <taxon>Bacteria</taxon>
        <taxon>Bacillati</taxon>
        <taxon>Bacillota</taxon>
        <taxon>Clostridia</taxon>
        <taxon>Eubacteriales</taxon>
        <taxon>Clostridiaceae</taxon>
        <taxon>Clostridium</taxon>
    </lineage>
</organism>
<keyword evidence="4 8" id="KW-0663">Pyridoxal phosphate</keyword>
<dbReference type="InterPro" id="IPR004534">
    <property type="entry name" value="SelA_trans"/>
</dbReference>
<dbReference type="Proteomes" id="UP001564657">
    <property type="component" value="Unassembled WGS sequence"/>
</dbReference>
<dbReference type="NCBIfam" id="TIGR00474">
    <property type="entry name" value="selA"/>
    <property type="match status" value="1"/>
</dbReference>
<evidence type="ECO:0000256" key="6">
    <source>
        <dbReference type="ARBA" id="ARBA00023266"/>
    </source>
</evidence>
<dbReference type="RefSeq" id="WP_369702887.1">
    <property type="nucleotide sequence ID" value="NZ_JBGEWD010000001.1"/>
</dbReference>
<evidence type="ECO:0000256" key="7">
    <source>
        <dbReference type="ARBA" id="ARBA00044507"/>
    </source>
</evidence>
<dbReference type="InterPro" id="IPR015421">
    <property type="entry name" value="PyrdxlP-dep_Trfase_major"/>
</dbReference>
<keyword evidence="3 8" id="KW-0808">Transferase</keyword>
<comment type="caution">
    <text evidence="9">The sequence shown here is derived from an EMBL/GenBank/DDBJ whole genome shotgun (WGS) entry which is preliminary data.</text>
</comment>
<keyword evidence="6 8" id="KW-0711">Selenium</keyword>
<evidence type="ECO:0000256" key="4">
    <source>
        <dbReference type="ARBA" id="ARBA00022898"/>
    </source>
</evidence>
<dbReference type="EMBL" id="JBGEWD010000001">
    <property type="protein sequence ID" value="MEY7999019.1"/>
    <property type="molecule type" value="Genomic_DNA"/>
</dbReference>
<comment type="catalytic activity">
    <reaction evidence="8">
        <text>L-seryl-tRNA(Sec) + selenophosphate + H(+) = L-selenocysteinyl-tRNA(Sec) + phosphate</text>
        <dbReference type="Rhea" id="RHEA:22728"/>
        <dbReference type="Rhea" id="RHEA-COMP:9742"/>
        <dbReference type="Rhea" id="RHEA-COMP:9743"/>
        <dbReference type="ChEBI" id="CHEBI:15378"/>
        <dbReference type="ChEBI" id="CHEBI:16144"/>
        <dbReference type="ChEBI" id="CHEBI:43474"/>
        <dbReference type="ChEBI" id="CHEBI:78533"/>
        <dbReference type="ChEBI" id="CHEBI:78573"/>
        <dbReference type="EC" id="2.9.1.1"/>
    </reaction>
</comment>
<evidence type="ECO:0000256" key="3">
    <source>
        <dbReference type="ARBA" id="ARBA00022679"/>
    </source>
</evidence>
<dbReference type="Gene3D" id="3.90.1150.180">
    <property type="match status" value="1"/>
</dbReference>
<dbReference type="Gene3D" id="3.40.640.10">
    <property type="entry name" value="Type I PLP-dependent aspartate aminotransferase-like (Major domain)"/>
    <property type="match status" value="1"/>
</dbReference>
<evidence type="ECO:0000256" key="1">
    <source>
        <dbReference type="ARBA" id="ARBA00001933"/>
    </source>
</evidence>
<accession>A0ABV4BJP6</accession>
<comment type="cofactor">
    <cofactor evidence="1 8">
        <name>pyridoxal 5'-phosphate</name>
        <dbReference type="ChEBI" id="CHEBI:597326"/>
    </cofactor>
</comment>
<evidence type="ECO:0000256" key="2">
    <source>
        <dbReference type="ARBA" id="ARBA00022490"/>
    </source>
</evidence>
<proteinExistence type="inferred from homology"/>
<comment type="similarity">
    <text evidence="7 8">Belongs to the SelA family.</text>
</comment>
<dbReference type="InterPro" id="IPR018319">
    <property type="entry name" value="SelA-like"/>
</dbReference>
<dbReference type="Pfam" id="PF03841">
    <property type="entry name" value="SelA"/>
    <property type="match status" value="1"/>
</dbReference>
<comment type="pathway">
    <text evidence="8">Aminoacyl-tRNA biosynthesis; selenocysteinyl-tRNA(Sec) biosynthesis; selenocysteinyl-tRNA(Sec) from L-seryl-tRNA(Sec) (bacterial route): step 1/1.</text>
</comment>
<feature type="modified residue" description="N6-(pyridoxal phosphate)lysine" evidence="8">
    <location>
        <position position="293"/>
    </location>
</feature>
<sequence length="462" mass="52120">MEKNQLLRKLPKMDELLNEQIVKLELAKTMRIIVIESLRESINFYRDVILKGEIKDFSEREILEDFKRRVEIKKQSNFKNVINATGVIIHTNLGRSILSENALDNVITVANNYSNLEYNLENGSRGSRYKHVEEILKRITGAEASLVVNNNAAAVMLALNTLCNGREAIVSRGQLVEIGGSFRIPEVMKFSGANLVEVGSTNRTHIEDYESAVNENTGVFLKVHTSNFKIIGFSQEVSLEELCKLSVEKRVPVIEDIGSGTLIDFSKYGFTHEPTVQESVKSGIDVVTFSGDKMLGGPQAGIIVGKKKYIDEMKKNQLTRALRVDKMTLAALEGTLRYYLDEKEAVKNIPTLHMLLSSSNRQKNRAQILKEKLESKIHTFKFTVEKDYSMVGGGSMPGEEIPTYVIKVKNNKISPEEIDKKFREAPLPIIVRIAKDEVIMDLRTIFDRDFNTLVDAFVNLSE</sequence>